<evidence type="ECO:0000259" key="2">
    <source>
        <dbReference type="Pfam" id="PF08818"/>
    </source>
</evidence>
<dbReference type="AlphaFoldDB" id="A0A059UHF6"/>
<protein>
    <submittedName>
        <fullName evidence="3">Lom2</fullName>
    </submittedName>
</protein>
<proteinExistence type="predicted"/>
<feature type="region of interest" description="Disordered" evidence="1">
    <location>
        <begin position="1"/>
        <end position="57"/>
    </location>
</feature>
<feature type="domain" description="YdhG-like" evidence="2">
    <location>
        <begin position="69"/>
        <end position="141"/>
    </location>
</feature>
<dbReference type="EMBL" id="KF731828">
    <property type="protein sequence ID" value="AHZ61836.1"/>
    <property type="molecule type" value="Genomic_DNA"/>
</dbReference>
<dbReference type="SUPFAM" id="SSF159888">
    <property type="entry name" value="YdhG-like"/>
    <property type="match status" value="1"/>
</dbReference>
<reference evidence="3" key="1">
    <citation type="journal article" date="2014" name="Tetrahedron">
        <title>Discovery of the lomaiviticin biosynthetic gene cluster in Salinispora pacifica.</title>
        <authorList>
            <person name="Janso J.E."/>
            <person name="Haltli B.A."/>
            <person name="Eustaquio A.S."/>
            <person name="Kulowski K."/>
            <person name="Waldman A.J."/>
            <person name="Zha L."/>
            <person name="Nakamura H."/>
            <person name="Bernan V.S."/>
            <person name="He H."/>
            <person name="Carter G.T."/>
            <person name="Koehn F.E."/>
            <person name="Balskus E.P."/>
        </authorList>
    </citation>
    <scope>NUCLEOTIDE SEQUENCE</scope>
    <source>
        <strain evidence="3">DPJ-0016</strain>
    </source>
</reference>
<evidence type="ECO:0000313" key="3">
    <source>
        <dbReference type="EMBL" id="AHZ61836.1"/>
    </source>
</evidence>
<name>A0A059UHF6_SALPI</name>
<dbReference type="InterPro" id="IPR014922">
    <property type="entry name" value="YdhG-like"/>
</dbReference>
<feature type="compositionally biased region" description="Basic and acidic residues" evidence="1">
    <location>
        <begin position="24"/>
        <end position="43"/>
    </location>
</feature>
<dbReference type="Gene3D" id="3.90.1150.200">
    <property type="match status" value="1"/>
</dbReference>
<sequence length="161" mass="17646">MSVTSKPGKDSKQAKSSQEEGFSEVERAAIKDRAAELKSEARRSKSANKAAADERDVLAKISNMAQPDRALAERLHAVITETAPELAPKLWYGQPAWARSGKVVCFFRSGQGDKQRYSTFGFSPEAKLDDEQGLWATSFALAELTEKAEATIKRLLRTALG</sequence>
<accession>A0A059UHF6</accession>
<evidence type="ECO:0000256" key="1">
    <source>
        <dbReference type="SAM" id="MobiDB-lite"/>
    </source>
</evidence>
<dbReference type="Pfam" id="PF08818">
    <property type="entry name" value="DUF1801"/>
    <property type="match status" value="1"/>
</dbReference>
<organism evidence="3">
    <name type="scientific">Salinispora pacifica</name>
    <dbReference type="NCBI Taxonomy" id="351187"/>
    <lineage>
        <taxon>Bacteria</taxon>
        <taxon>Bacillati</taxon>
        <taxon>Actinomycetota</taxon>
        <taxon>Actinomycetes</taxon>
        <taxon>Micromonosporales</taxon>
        <taxon>Micromonosporaceae</taxon>
        <taxon>Salinispora</taxon>
    </lineage>
</organism>
<gene>
    <name evidence="3" type="primary">lom2</name>
</gene>